<name>A0A1E1WMJ3_PECGO</name>
<evidence type="ECO:0000256" key="1">
    <source>
        <dbReference type="SAM" id="SignalP"/>
    </source>
</evidence>
<proteinExistence type="predicted"/>
<feature type="non-terminal residue" evidence="2">
    <location>
        <position position="1"/>
    </location>
</feature>
<dbReference type="EMBL" id="GDQN01002973">
    <property type="protein sequence ID" value="JAT88081.1"/>
    <property type="molecule type" value="Transcribed_RNA"/>
</dbReference>
<protein>
    <submittedName>
        <fullName evidence="2">Uncharacterized protein</fullName>
    </submittedName>
</protein>
<reference evidence="2" key="1">
    <citation type="submission" date="2015-09" db="EMBL/GenBank/DDBJ databases">
        <title>De novo assembly of Pectinophora gossypiella (Pink Bollworm) gut transcriptome.</title>
        <authorList>
            <person name="Tassone E.E."/>
        </authorList>
    </citation>
    <scope>NUCLEOTIDE SEQUENCE</scope>
</reference>
<dbReference type="AlphaFoldDB" id="A0A1E1WMJ3"/>
<organism evidence="2">
    <name type="scientific">Pectinophora gossypiella</name>
    <name type="common">Cotton pink bollworm</name>
    <name type="synonym">Depressaria gossypiella</name>
    <dbReference type="NCBI Taxonomy" id="13191"/>
    <lineage>
        <taxon>Eukaryota</taxon>
        <taxon>Metazoa</taxon>
        <taxon>Ecdysozoa</taxon>
        <taxon>Arthropoda</taxon>
        <taxon>Hexapoda</taxon>
        <taxon>Insecta</taxon>
        <taxon>Pterygota</taxon>
        <taxon>Neoptera</taxon>
        <taxon>Endopterygota</taxon>
        <taxon>Lepidoptera</taxon>
        <taxon>Glossata</taxon>
        <taxon>Ditrysia</taxon>
        <taxon>Gelechioidea</taxon>
        <taxon>Gelechiidae</taxon>
        <taxon>Apatetrinae</taxon>
        <taxon>Pectinophora</taxon>
    </lineage>
</organism>
<feature type="chain" id="PRO_5009115460" evidence="1">
    <location>
        <begin position="30"/>
        <end position="141"/>
    </location>
</feature>
<evidence type="ECO:0000313" key="2">
    <source>
        <dbReference type="EMBL" id="JAT88081.1"/>
    </source>
</evidence>
<feature type="non-terminal residue" evidence="2">
    <location>
        <position position="141"/>
    </location>
</feature>
<feature type="signal peptide" evidence="1">
    <location>
        <begin position="1"/>
        <end position="29"/>
    </location>
</feature>
<accession>A0A1E1WMJ3</accession>
<sequence>CVRCYRRIMEKVLKVILFVLGTVVKASDSETVSPDVPKSAEFVLDVRKNIESCSPSMSLPRMDSCNINPKLSLDGEHLSLTFNDLCSCLMLLKYEANLTSTTTSSKVAYKREVKSETLNITDGELNATASFNVTVTESSLS</sequence>
<gene>
    <name evidence="2" type="ORF">g.456</name>
</gene>
<keyword evidence="1" id="KW-0732">Signal</keyword>